<evidence type="ECO:0000313" key="2">
    <source>
        <dbReference type="Proteomes" id="UP000009375"/>
    </source>
</evidence>
<dbReference type="AlphaFoldDB" id="D2EG19"/>
<dbReference type="Proteomes" id="UP000009375">
    <property type="component" value="Unassembled WGS sequence"/>
</dbReference>
<sequence>IDFEKAERVSRLLMDINDLAIRLGVYKGDPEAELTNMQIKLKHEEKNKPIHFI</sequence>
<evidence type="ECO:0000313" key="1">
    <source>
        <dbReference type="EMBL" id="EEZ92694.1"/>
    </source>
</evidence>
<accession>D2EG19</accession>
<feature type="non-terminal residue" evidence="1">
    <location>
        <position position="1"/>
    </location>
</feature>
<proteinExistence type="predicted"/>
<name>D2EG19_PARA4</name>
<organism evidence="1 2">
    <name type="scientific">Candidatus Parvarchaeum acidiphilum ARMAN-4</name>
    <dbReference type="NCBI Taxonomy" id="662760"/>
    <lineage>
        <taxon>Archaea</taxon>
        <taxon>Candidatus Parvarchaeota</taxon>
        <taxon>Candidatus Parvarchaeum</taxon>
    </lineage>
</organism>
<dbReference type="EMBL" id="GG730052">
    <property type="protein sequence ID" value="EEZ92694.1"/>
    <property type="molecule type" value="Genomic_DNA"/>
</dbReference>
<reference evidence="1 2" key="1">
    <citation type="journal article" date="2010" name="Proc. Natl. Acad. Sci. U.S.A.">
        <title>Enigmatic, ultrasmall, uncultivated Archaea.</title>
        <authorList>
            <person name="Baker B.J."/>
            <person name="Comolli L.R."/>
            <person name="Dick G.J."/>
            <person name="Hauser L.J."/>
            <person name="Hyatt D."/>
            <person name="Dill B.D."/>
            <person name="Land M.L."/>
            <person name="Verberkmoes N.C."/>
            <person name="Hettich R.L."/>
            <person name="Banfield J.F."/>
        </authorList>
    </citation>
    <scope>NUCLEOTIDE SEQUENCE [LARGE SCALE GENOMIC DNA]</scope>
</reference>
<protein>
    <submittedName>
        <fullName evidence="1">Uncharacterized protein</fullName>
    </submittedName>
</protein>
<gene>
    <name evidence="1" type="ORF">BJBARM4_0702</name>
</gene>